<keyword evidence="6 9" id="KW-0812">Transmembrane</keyword>
<feature type="transmembrane region" description="Helical" evidence="9">
    <location>
        <begin position="42"/>
        <end position="64"/>
    </location>
</feature>
<dbReference type="GO" id="GO:0005886">
    <property type="term" value="C:plasma membrane"/>
    <property type="evidence" value="ECO:0007669"/>
    <property type="project" value="UniProtKB-SubCell"/>
</dbReference>
<reference evidence="11" key="1">
    <citation type="submission" date="2020-02" db="EMBL/GenBank/DDBJ databases">
        <authorList>
            <person name="Shen X.-R."/>
            <person name="Zhang Y.-X."/>
        </authorList>
    </citation>
    <scope>NUCLEOTIDE SEQUENCE</scope>
    <source>
        <strain evidence="11">SYP-B3998</strain>
    </source>
</reference>
<comment type="subcellular location">
    <subcellularLocation>
        <location evidence="1">Cell membrane</location>
        <topology evidence="1">Multi-pass membrane protein</topology>
    </subcellularLocation>
</comment>
<keyword evidence="7 9" id="KW-1133">Transmembrane helix</keyword>
<evidence type="ECO:0000256" key="9">
    <source>
        <dbReference type="SAM" id="Phobius"/>
    </source>
</evidence>
<evidence type="ECO:0000256" key="4">
    <source>
        <dbReference type="ARBA" id="ARBA00022475"/>
    </source>
</evidence>
<evidence type="ECO:0000256" key="5">
    <source>
        <dbReference type="ARBA" id="ARBA00022597"/>
    </source>
</evidence>
<keyword evidence="5" id="KW-0762">Sugar transport</keyword>
<dbReference type="PROSITE" id="PS50850">
    <property type="entry name" value="MFS"/>
    <property type="match status" value="1"/>
</dbReference>
<evidence type="ECO:0000256" key="2">
    <source>
        <dbReference type="ARBA" id="ARBA00006523"/>
    </source>
</evidence>
<feature type="transmembrane region" description="Helical" evidence="9">
    <location>
        <begin position="303"/>
        <end position="324"/>
    </location>
</feature>
<gene>
    <name evidence="11" type="ORF">GK047_06475</name>
</gene>
<feature type="transmembrane region" description="Helical" evidence="9">
    <location>
        <begin position="367"/>
        <end position="384"/>
    </location>
</feature>
<evidence type="ECO:0000259" key="10">
    <source>
        <dbReference type="PROSITE" id="PS50850"/>
    </source>
</evidence>
<feature type="transmembrane region" description="Helical" evidence="9">
    <location>
        <begin position="245"/>
        <end position="266"/>
    </location>
</feature>
<dbReference type="InterPro" id="IPR011701">
    <property type="entry name" value="MFS"/>
</dbReference>
<feature type="transmembrane region" description="Helical" evidence="9">
    <location>
        <begin position="278"/>
        <end position="297"/>
    </location>
</feature>
<dbReference type="Pfam" id="PF07690">
    <property type="entry name" value="MFS_1"/>
    <property type="match status" value="1"/>
</dbReference>
<dbReference type="InterPro" id="IPR020846">
    <property type="entry name" value="MFS_dom"/>
</dbReference>
<name>A0A6G3ZU72_9BACL</name>
<dbReference type="CDD" id="cd17471">
    <property type="entry name" value="MFS_Set"/>
    <property type="match status" value="1"/>
</dbReference>
<dbReference type="InterPro" id="IPR036259">
    <property type="entry name" value="MFS_trans_sf"/>
</dbReference>
<dbReference type="EMBL" id="JAAIKC010000001">
    <property type="protein sequence ID" value="NEW05665.1"/>
    <property type="molecule type" value="Genomic_DNA"/>
</dbReference>
<evidence type="ECO:0000256" key="8">
    <source>
        <dbReference type="ARBA" id="ARBA00023136"/>
    </source>
</evidence>
<comment type="similarity">
    <text evidence="2">Belongs to the major facilitator superfamily. Set transporter family.</text>
</comment>
<comment type="caution">
    <text evidence="11">The sequence shown here is derived from an EMBL/GenBank/DDBJ whole genome shotgun (WGS) entry which is preliminary data.</text>
</comment>
<evidence type="ECO:0000256" key="1">
    <source>
        <dbReference type="ARBA" id="ARBA00004651"/>
    </source>
</evidence>
<dbReference type="GO" id="GO:0022857">
    <property type="term" value="F:transmembrane transporter activity"/>
    <property type="evidence" value="ECO:0007669"/>
    <property type="project" value="InterPro"/>
</dbReference>
<protein>
    <submittedName>
        <fullName evidence="11">MFS transporter</fullName>
    </submittedName>
</protein>
<evidence type="ECO:0000256" key="7">
    <source>
        <dbReference type="ARBA" id="ARBA00022989"/>
    </source>
</evidence>
<organism evidence="11">
    <name type="scientific">Paenibacillus sp. SYP-B3998</name>
    <dbReference type="NCBI Taxonomy" id="2678564"/>
    <lineage>
        <taxon>Bacteria</taxon>
        <taxon>Bacillati</taxon>
        <taxon>Bacillota</taxon>
        <taxon>Bacilli</taxon>
        <taxon>Bacillales</taxon>
        <taxon>Paenibacillaceae</taxon>
        <taxon>Paenibacillus</taxon>
    </lineage>
</organism>
<keyword evidence="8 9" id="KW-0472">Membrane</keyword>
<feature type="transmembrane region" description="Helical" evidence="9">
    <location>
        <begin position="76"/>
        <end position="98"/>
    </location>
</feature>
<sequence length="403" mass="44536">MKMVMNRSVFGFLLSALILSFGVSFLNPIISLVLVNEKGVSPFHMGVFISVVTLLKIVTGHISGIVGDNRNIRRRILFISQLFNIMGLCGFLFLNNYWFLLCLVTPLLALGGMGSSHLLALGRVYSDTTEQKSATSLITWMRTMITLAWIVGPPSVFFIIEQWGFNWSILMSITFSVLLSMSIWLFIPDFEVKRSKQEKGAALPRWITNGPLLAVLVINIVVNLADNLYAVSMPLYLVESLHFEARWAGYIFGAAAGLEVIFTILTGYLADRIGKERLVAIALVSGAVFYGLLLIVVTRFSLILIQLFNAVFISVTTNLLIIIIQDKMPERPAMASTLYTNSMRVGNMCAGLIAGLVSQFFGFKSVFILSMVISLLGLICVGFMKRNSYRLAHTTAAVEGEGK</sequence>
<feature type="transmembrane region" description="Helical" evidence="9">
    <location>
        <begin position="166"/>
        <end position="186"/>
    </location>
</feature>
<evidence type="ECO:0000256" key="6">
    <source>
        <dbReference type="ARBA" id="ARBA00022692"/>
    </source>
</evidence>
<feature type="domain" description="Major facilitator superfamily (MFS) profile" evidence="10">
    <location>
        <begin position="8"/>
        <end position="389"/>
    </location>
</feature>
<dbReference type="SUPFAM" id="SSF103473">
    <property type="entry name" value="MFS general substrate transporter"/>
    <property type="match status" value="1"/>
</dbReference>
<feature type="transmembrane region" description="Helical" evidence="9">
    <location>
        <begin position="137"/>
        <end position="160"/>
    </location>
</feature>
<feature type="transmembrane region" description="Helical" evidence="9">
    <location>
        <begin position="104"/>
        <end position="125"/>
    </location>
</feature>
<dbReference type="PANTHER" id="PTHR23535:SF2">
    <property type="entry name" value="SUGAR EFFLUX TRANSPORTER A-RELATED"/>
    <property type="match status" value="1"/>
</dbReference>
<keyword evidence="3" id="KW-0813">Transport</keyword>
<keyword evidence="4" id="KW-1003">Cell membrane</keyword>
<evidence type="ECO:0000256" key="3">
    <source>
        <dbReference type="ARBA" id="ARBA00022448"/>
    </source>
</evidence>
<dbReference type="PANTHER" id="PTHR23535">
    <property type="entry name" value="SUGAR EFFLUX TRANSPORTER A-RELATED"/>
    <property type="match status" value="1"/>
</dbReference>
<dbReference type="Gene3D" id="1.20.1250.20">
    <property type="entry name" value="MFS general substrate transporter like domains"/>
    <property type="match status" value="2"/>
</dbReference>
<dbReference type="AlphaFoldDB" id="A0A6G3ZU72"/>
<accession>A0A6G3ZU72</accession>
<evidence type="ECO:0000313" key="11">
    <source>
        <dbReference type="EMBL" id="NEW05665.1"/>
    </source>
</evidence>
<feature type="transmembrane region" description="Helical" evidence="9">
    <location>
        <begin position="345"/>
        <end position="361"/>
    </location>
</feature>
<proteinExistence type="inferred from homology"/>